<organism evidence="4 5">
    <name type="scientific">Herbidospora galbida</name>
    <dbReference type="NCBI Taxonomy" id="2575442"/>
    <lineage>
        <taxon>Bacteria</taxon>
        <taxon>Bacillati</taxon>
        <taxon>Actinomycetota</taxon>
        <taxon>Actinomycetes</taxon>
        <taxon>Streptosporangiales</taxon>
        <taxon>Streptosporangiaceae</taxon>
        <taxon>Herbidospora</taxon>
    </lineage>
</organism>
<feature type="active site" evidence="1">
    <location>
        <position position="68"/>
    </location>
</feature>
<dbReference type="RefSeq" id="WP_137247273.1">
    <property type="nucleotide sequence ID" value="NZ_SZQA01000010.1"/>
</dbReference>
<dbReference type="PANTHER" id="PTHR36934">
    <property type="entry name" value="BLR0278 PROTEIN"/>
    <property type="match status" value="1"/>
</dbReference>
<feature type="active site" evidence="1">
    <location>
        <position position="42"/>
    </location>
</feature>
<evidence type="ECO:0000313" key="4">
    <source>
        <dbReference type="EMBL" id="TKK88534.1"/>
    </source>
</evidence>
<dbReference type="Proteomes" id="UP000308705">
    <property type="component" value="Unassembled WGS sequence"/>
</dbReference>
<accession>A0A4U3MJC0</accession>
<evidence type="ECO:0000313" key="5">
    <source>
        <dbReference type="Proteomes" id="UP000308705"/>
    </source>
</evidence>
<dbReference type="InterPro" id="IPR029069">
    <property type="entry name" value="HotDog_dom_sf"/>
</dbReference>
<sequence>MALTPGLRAERLIMVEKSDTAERLGSGDVPVLGTPRLLALAEGLTCEAIGGQLTSEQTSVGVRVELQHLAASGLGAHVEISAELVEVEGRRLVFAFTAAHLDGSVVATGAIERVVVDREKFLSRATR</sequence>
<dbReference type="AlphaFoldDB" id="A0A4U3MJC0"/>
<comment type="caution">
    <text evidence="4">The sequence shown here is derived from an EMBL/GenBank/DDBJ whole genome shotgun (WGS) entry which is preliminary data.</text>
</comment>
<dbReference type="InterPro" id="IPR054485">
    <property type="entry name" value="FlK-like_dom"/>
</dbReference>
<reference evidence="4 5" key="1">
    <citation type="submission" date="2019-04" db="EMBL/GenBank/DDBJ databases">
        <title>Herbidospora sp. NEAU-GS14.nov., a novel actinomycete isolated from soil.</title>
        <authorList>
            <person name="Han L."/>
        </authorList>
    </citation>
    <scope>NUCLEOTIDE SEQUENCE [LARGE SCALE GENOMIC DNA]</scope>
    <source>
        <strain evidence="4 5">NEAU-GS14</strain>
    </source>
</reference>
<dbReference type="PANTHER" id="PTHR36934:SF1">
    <property type="entry name" value="THIOESTERASE DOMAIN-CONTAINING PROTEIN"/>
    <property type="match status" value="1"/>
</dbReference>
<evidence type="ECO:0000259" key="3">
    <source>
        <dbReference type="Pfam" id="PF22636"/>
    </source>
</evidence>
<dbReference type="Gene3D" id="3.10.129.10">
    <property type="entry name" value="Hotdog Thioesterase"/>
    <property type="match status" value="1"/>
</dbReference>
<dbReference type="Pfam" id="PF22636">
    <property type="entry name" value="FlK"/>
    <property type="match status" value="1"/>
</dbReference>
<feature type="domain" description="Fluoroacetyl-CoA-specific thioesterase-like" evidence="3">
    <location>
        <begin position="15"/>
        <end position="119"/>
    </location>
</feature>
<feature type="binding site" evidence="2">
    <location>
        <position position="61"/>
    </location>
    <ligand>
        <name>substrate</name>
    </ligand>
</feature>
<dbReference type="InterPro" id="IPR025540">
    <property type="entry name" value="FlK"/>
</dbReference>
<gene>
    <name evidence="4" type="ORF">FDA94_12705</name>
</gene>
<feature type="active site" evidence="1">
    <location>
        <position position="34"/>
    </location>
</feature>
<evidence type="ECO:0000256" key="2">
    <source>
        <dbReference type="PIRSR" id="PIRSR014972-2"/>
    </source>
</evidence>
<name>A0A4U3MJC0_9ACTN</name>
<keyword evidence="5" id="KW-1185">Reference proteome</keyword>
<feature type="binding site" evidence="2">
    <location>
        <position position="61"/>
    </location>
    <ligand>
        <name>CoA</name>
        <dbReference type="ChEBI" id="CHEBI:57287"/>
    </ligand>
</feature>
<dbReference type="EMBL" id="SZQA01000010">
    <property type="protein sequence ID" value="TKK88534.1"/>
    <property type="molecule type" value="Genomic_DNA"/>
</dbReference>
<proteinExistence type="predicted"/>
<dbReference type="OrthoDB" id="5243809at2"/>
<feature type="binding site" evidence="2">
    <location>
        <position position="113"/>
    </location>
    <ligand>
        <name>substrate</name>
    </ligand>
</feature>
<dbReference type="SUPFAM" id="SSF54637">
    <property type="entry name" value="Thioesterase/thiol ester dehydrase-isomerase"/>
    <property type="match status" value="1"/>
</dbReference>
<protein>
    <submittedName>
        <fullName evidence="4">Thioesterase</fullName>
    </submittedName>
</protein>
<dbReference type="PIRSF" id="PIRSF014972">
    <property type="entry name" value="FlK"/>
    <property type="match status" value="1"/>
</dbReference>
<evidence type="ECO:0000256" key="1">
    <source>
        <dbReference type="PIRSR" id="PIRSR014972-1"/>
    </source>
</evidence>